<reference evidence="2 3" key="1">
    <citation type="submission" date="2023-10" db="EMBL/GenBank/DDBJ databases">
        <authorList>
            <person name="Maclean D."/>
            <person name="Macfadyen A."/>
        </authorList>
    </citation>
    <scope>NUCLEOTIDE SEQUENCE [LARGE SCALE GENOMIC DNA]</scope>
</reference>
<comment type="caution">
    <text evidence="2">The sequence shown here is derived from an EMBL/GenBank/DDBJ whole genome shotgun (WGS) entry which is preliminary data.</text>
</comment>
<organism evidence="2 3">
    <name type="scientific">Coccomyxa viridis</name>
    <dbReference type="NCBI Taxonomy" id="1274662"/>
    <lineage>
        <taxon>Eukaryota</taxon>
        <taxon>Viridiplantae</taxon>
        <taxon>Chlorophyta</taxon>
        <taxon>core chlorophytes</taxon>
        <taxon>Trebouxiophyceae</taxon>
        <taxon>Trebouxiophyceae incertae sedis</taxon>
        <taxon>Coccomyxaceae</taxon>
        <taxon>Coccomyxa</taxon>
    </lineage>
</organism>
<feature type="compositionally biased region" description="Acidic residues" evidence="1">
    <location>
        <begin position="35"/>
        <end position="45"/>
    </location>
</feature>
<dbReference type="InterPro" id="IPR019370">
    <property type="entry name" value="E2F-assoc_phosphoprotein"/>
</dbReference>
<dbReference type="Proteomes" id="UP001314263">
    <property type="component" value="Unassembled WGS sequence"/>
</dbReference>
<dbReference type="PANTHER" id="PTHR15967">
    <property type="entry name" value="E2F-ASSOCIATED PHOSPHOPROTEIN"/>
    <property type="match status" value="1"/>
</dbReference>
<feature type="compositionally biased region" description="Basic and acidic residues" evidence="1">
    <location>
        <begin position="118"/>
        <end position="127"/>
    </location>
</feature>
<proteinExistence type="predicted"/>
<feature type="region of interest" description="Disordered" evidence="1">
    <location>
        <begin position="104"/>
        <end position="127"/>
    </location>
</feature>
<evidence type="ECO:0000313" key="2">
    <source>
        <dbReference type="EMBL" id="CAK0749162.1"/>
    </source>
</evidence>
<accession>A0AAV1HUX5</accession>
<protein>
    <recommendedName>
        <fullName evidence="4">E2F-associated phosphoprotein</fullName>
    </recommendedName>
</protein>
<gene>
    <name evidence="2" type="ORF">CVIRNUC_001889</name>
</gene>
<dbReference type="GO" id="GO:0005634">
    <property type="term" value="C:nucleus"/>
    <property type="evidence" value="ECO:0007669"/>
    <property type="project" value="TreeGrafter"/>
</dbReference>
<feature type="region of interest" description="Disordered" evidence="1">
    <location>
        <begin position="1"/>
        <end position="46"/>
    </location>
</feature>
<dbReference type="PANTHER" id="PTHR15967:SF0">
    <property type="entry name" value="E2F-ASSOCIATED PHOSPHOPROTEIN"/>
    <property type="match status" value="1"/>
</dbReference>
<dbReference type="EMBL" id="CAUYUE010000003">
    <property type="protein sequence ID" value="CAK0749162.1"/>
    <property type="molecule type" value="Genomic_DNA"/>
</dbReference>
<dbReference type="Pfam" id="PF10238">
    <property type="entry name" value="Eapp_C"/>
    <property type="match status" value="1"/>
</dbReference>
<keyword evidence="3" id="KW-1185">Reference proteome</keyword>
<name>A0AAV1HUX5_9CHLO</name>
<sequence>MPGSTDNEEASGNEWHEGAEGDGDDISDGLPAYEQAEDYDPDADDKDQAFIDKRRCNRRSDAHLSCPGCLTTVCVDCQAHAFKDGQFRAMFAINARVDSARKIESFSTTGKKGKRRRDQQQAHEESRDEQAMSSVLCAVCGVLLGAQDADEIYHFFHVVATTA</sequence>
<evidence type="ECO:0000256" key="1">
    <source>
        <dbReference type="SAM" id="MobiDB-lite"/>
    </source>
</evidence>
<feature type="compositionally biased region" description="Acidic residues" evidence="1">
    <location>
        <begin position="1"/>
        <end position="11"/>
    </location>
</feature>
<evidence type="ECO:0000313" key="3">
    <source>
        <dbReference type="Proteomes" id="UP001314263"/>
    </source>
</evidence>
<dbReference type="AlphaFoldDB" id="A0AAV1HUX5"/>
<evidence type="ECO:0008006" key="4">
    <source>
        <dbReference type="Google" id="ProtNLM"/>
    </source>
</evidence>